<comment type="caution">
    <text evidence="10">The sequence shown here is derived from an EMBL/GenBank/DDBJ whole genome shotgun (WGS) entry which is preliminary data.</text>
</comment>
<comment type="subcellular location">
    <subcellularLocation>
        <location evidence="1">Cell membrane</location>
        <topology evidence="1">Lipid-anchor</topology>
        <topology evidence="1">GPI-anchor</topology>
    </subcellularLocation>
</comment>
<evidence type="ECO:0000259" key="9">
    <source>
        <dbReference type="Pfam" id="PF25079"/>
    </source>
</evidence>
<feature type="chain" id="PRO_5035722291" description="COBRA-like protein" evidence="8">
    <location>
        <begin position="21"/>
        <end position="427"/>
    </location>
</feature>
<dbReference type="GO" id="GO:0098552">
    <property type="term" value="C:side of membrane"/>
    <property type="evidence" value="ECO:0007669"/>
    <property type="project" value="UniProtKB-KW"/>
</dbReference>
<feature type="domain" description="COBRA C-terminal" evidence="9">
    <location>
        <begin position="255"/>
        <end position="402"/>
    </location>
</feature>
<evidence type="ECO:0000256" key="3">
    <source>
        <dbReference type="ARBA" id="ARBA00022622"/>
    </source>
</evidence>
<evidence type="ECO:0000256" key="8">
    <source>
        <dbReference type="SAM" id="SignalP"/>
    </source>
</evidence>
<evidence type="ECO:0000256" key="1">
    <source>
        <dbReference type="ARBA" id="ARBA00004609"/>
    </source>
</evidence>
<evidence type="ECO:0000313" key="11">
    <source>
        <dbReference type="Proteomes" id="UP000743370"/>
    </source>
</evidence>
<evidence type="ECO:0000256" key="5">
    <source>
        <dbReference type="ARBA" id="ARBA00023180"/>
    </source>
</evidence>
<evidence type="ECO:0000256" key="7">
    <source>
        <dbReference type="PIRNR" id="PIRNR038122"/>
    </source>
</evidence>
<evidence type="ECO:0000313" key="10">
    <source>
        <dbReference type="EMBL" id="KAG2396369.1"/>
    </source>
</evidence>
<evidence type="ECO:0000256" key="2">
    <source>
        <dbReference type="ARBA" id="ARBA00005507"/>
    </source>
</evidence>
<keyword evidence="3" id="KW-0472">Membrane</keyword>
<accession>A0A8T0KAT2</accession>
<dbReference type="Proteomes" id="UP000743370">
    <property type="component" value="Unassembled WGS sequence"/>
</dbReference>
<evidence type="ECO:0000256" key="6">
    <source>
        <dbReference type="ARBA" id="ARBA00023288"/>
    </source>
</evidence>
<keyword evidence="6" id="KW-0449">Lipoprotein</keyword>
<dbReference type="InterPro" id="IPR056900">
    <property type="entry name" value="COB_C"/>
</dbReference>
<dbReference type="PANTHER" id="PTHR31673:SF30">
    <property type="entry name" value="COBRA-LIKE PROTEIN 6"/>
    <property type="match status" value="1"/>
</dbReference>
<dbReference type="Pfam" id="PF04833">
    <property type="entry name" value="COBRA"/>
    <property type="match status" value="1"/>
</dbReference>
<reference evidence="10 11" key="1">
    <citation type="submission" date="2020-05" db="EMBL/GenBank/DDBJ databases">
        <title>Vigna angularis (adzuki bean) Var. LongXiaoDou No. 4 denovo assembly.</title>
        <authorList>
            <person name="Xiang H."/>
        </authorList>
    </citation>
    <scope>NUCLEOTIDE SEQUENCE [LARGE SCALE GENOMIC DNA]</scope>
    <source>
        <tissue evidence="10">Leaf</tissue>
    </source>
</reference>
<dbReference type="InterPro" id="IPR006918">
    <property type="entry name" value="COBRA_pln"/>
</dbReference>
<dbReference type="EMBL" id="JABFOF010000006">
    <property type="protein sequence ID" value="KAG2396369.1"/>
    <property type="molecule type" value="Genomic_DNA"/>
</dbReference>
<keyword evidence="3" id="KW-0336">GPI-anchor</keyword>
<dbReference type="PANTHER" id="PTHR31673">
    <property type="entry name" value="PROTEIN COBRA"/>
    <property type="match status" value="1"/>
</dbReference>
<dbReference type="GO" id="GO:0010215">
    <property type="term" value="P:cellulose microfibril organization"/>
    <property type="evidence" value="ECO:0007669"/>
    <property type="project" value="InterPro"/>
</dbReference>
<comment type="similarity">
    <text evidence="2 7">Belongs to the COBRA family.</text>
</comment>
<dbReference type="PIRSF" id="PIRSF038122">
    <property type="entry name" value="COBRA"/>
    <property type="match status" value="1"/>
</dbReference>
<gene>
    <name evidence="10" type="ORF">HKW66_Vig0062550</name>
</gene>
<feature type="signal peptide" evidence="8">
    <location>
        <begin position="1"/>
        <end position="20"/>
    </location>
</feature>
<dbReference type="GO" id="GO:0005886">
    <property type="term" value="C:plasma membrane"/>
    <property type="evidence" value="ECO:0007669"/>
    <property type="project" value="UniProtKB-SubCell"/>
</dbReference>
<protein>
    <recommendedName>
        <fullName evidence="7">COBRA-like protein</fullName>
    </recommendedName>
</protein>
<dbReference type="AlphaFoldDB" id="A0A8T0KAT2"/>
<dbReference type="GO" id="GO:0052324">
    <property type="term" value="P:plant-type cell wall cellulose biosynthetic process"/>
    <property type="evidence" value="ECO:0007669"/>
    <property type="project" value="TreeGrafter"/>
</dbReference>
<name>A0A8T0KAT2_PHAAN</name>
<evidence type="ECO:0000256" key="4">
    <source>
        <dbReference type="ARBA" id="ARBA00022729"/>
    </source>
</evidence>
<proteinExistence type="inferred from homology"/>
<sequence length="427" mass="48736">MATIFAFIFIFFSLIASNYAFDSLDPFGNITITWDYFSDNGDTVDVRVSIYNFQLFRHVEEPGWRLGWAWKGDEVIWSMLGAEAKEQGNCTRFRGQQKPHCCKKEPVIIDLMPGTPYNMQTANCCKAGILTSLKQDHTKLGATFQMNYVKPSDSGPGFTMPENFTLGIPGYSCGTPFQVPPTMFTKDGHRWQQVLVSSITCSKMLRLSVCILQQYYCSLSHMQLQLPRTTRSNLCGVINSSHPDSDKTSVLQPPQTNRGEAAAVVIRCSHHMCPIRIHWHVKQSYKEHWRVKITITNMNFVKNYSQWNLVVQHPNLANVTQVFSFNYEPLTVYGKLRDIGMFWGLAYYNDMLLTHGENGNVQTEVLLHKDRGKFSFREGWSFPRKVSFNGDECVMPSPDAYPRLPNAAHVVITSFNTIFFSLLLILL</sequence>
<dbReference type="Pfam" id="PF25079">
    <property type="entry name" value="COB_C"/>
    <property type="match status" value="1"/>
</dbReference>
<keyword evidence="4 8" id="KW-0732">Signal</keyword>
<keyword evidence="5" id="KW-0325">Glycoprotein</keyword>
<organism evidence="10 11">
    <name type="scientific">Phaseolus angularis</name>
    <name type="common">Azuki bean</name>
    <name type="synonym">Vigna angularis</name>
    <dbReference type="NCBI Taxonomy" id="3914"/>
    <lineage>
        <taxon>Eukaryota</taxon>
        <taxon>Viridiplantae</taxon>
        <taxon>Streptophyta</taxon>
        <taxon>Embryophyta</taxon>
        <taxon>Tracheophyta</taxon>
        <taxon>Spermatophyta</taxon>
        <taxon>Magnoliopsida</taxon>
        <taxon>eudicotyledons</taxon>
        <taxon>Gunneridae</taxon>
        <taxon>Pentapetalae</taxon>
        <taxon>rosids</taxon>
        <taxon>fabids</taxon>
        <taxon>Fabales</taxon>
        <taxon>Fabaceae</taxon>
        <taxon>Papilionoideae</taxon>
        <taxon>50 kb inversion clade</taxon>
        <taxon>NPAAA clade</taxon>
        <taxon>indigoferoid/millettioid clade</taxon>
        <taxon>Phaseoleae</taxon>
        <taxon>Vigna</taxon>
    </lineage>
</organism>